<dbReference type="SMART" id="SM01019">
    <property type="entry name" value="B3"/>
    <property type="match status" value="1"/>
</dbReference>
<reference evidence="12 13" key="2">
    <citation type="journal article" date="2018" name="Plant J.">
        <title>The Physcomitrella patens chromosome-scale assembly reveals moss genome structure and evolution.</title>
        <authorList>
            <person name="Lang D."/>
            <person name="Ullrich K.K."/>
            <person name="Murat F."/>
            <person name="Fuchs J."/>
            <person name="Jenkins J."/>
            <person name="Haas F.B."/>
            <person name="Piednoel M."/>
            <person name="Gundlach H."/>
            <person name="Van Bel M."/>
            <person name="Meyberg R."/>
            <person name="Vives C."/>
            <person name="Morata J."/>
            <person name="Symeonidi A."/>
            <person name="Hiss M."/>
            <person name="Muchero W."/>
            <person name="Kamisugi Y."/>
            <person name="Saleh O."/>
            <person name="Blanc G."/>
            <person name="Decker E.L."/>
            <person name="van Gessel N."/>
            <person name="Grimwood J."/>
            <person name="Hayes R.D."/>
            <person name="Graham S.W."/>
            <person name="Gunter L.E."/>
            <person name="McDaniel S.F."/>
            <person name="Hoernstein S.N.W."/>
            <person name="Larsson A."/>
            <person name="Li F.W."/>
            <person name="Perroud P.F."/>
            <person name="Phillips J."/>
            <person name="Ranjan P."/>
            <person name="Rokshar D.S."/>
            <person name="Rothfels C.J."/>
            <person name="Schneider L."/>
            <person name="Shu S."/>
            <person name="Stevenson D.W."/>
            <person name="Thummler F."/>
            <person name="Tillich M."/>
            <person name="Villarreal Aguilar J.C."/>
            <person name="Widiez T."/>
            <person name="Wong G.K."/>
            <person name="Wymore A."/>
            <person name="Zhang Y."/>
            <person name="Zimmer A.D."/>
            <person name="Quatrano R.S."/>
            <person name="Mayer K.F.X."/>
            <person name="Goodstein D."/>
            <person name="Casacuberta J.M."/>
            <person name="Vandepoele K."/>
            <person name="Reski R."/>
            <person name="Cuming A.C."/>
            <person name="Tuskan G.A."/>
            <person name="Maumus F."/>
            <person name="Salse J."/>
            <person name="Schmutz J."/>
            <person name="Rensing S.A."/>
        </authorList>
    </citation>
    <scope>NUCLEOTIDE SEQUENCE [LARGE SCALE GENOMIC DNA]</scope>
    <source>
        <strain evidence="12 13">cv. Gransden 2004</strain>
    </source>
</reference>
<dbReference type="FunFam" id="2.40.330.10:FF:000001">
    <property type="entry name" value="Auxin response factor"/>
    <property type="match status" value="1"/>
</dbReference>
<evidence type="ECO:0000313" key="13">
    <source>
        <dbReference type="Proteomes" id="UP000006727"/>
    </source>
</evidence>
<dbReference type="Pfam" id="PF06507">
    <property type="entry name" value="ARF_AD"/>
    <property type="match status" value="1"/>
</dbReference>
<dbReference type="InterPro" id="IPR003340">
    <property type="entry name" value="B3_DNA-bd"/>
</dbReference>
<keyword evidence="5 8" id="KW-0804">Transcription</keyword>
<keyword evidence="4 8" id="KW-0238">DNA-binding</keyword>
<evidence type="ECO:0000256" key="8">
    <source>
        <dbReference type="RuleBase" id="RU004561"/>
    </source>
</evidence>
<evidence type="ECO:0000256" key="3">
    <source>
        <dbReference type="ARBA" id="ARBA00023015"/>
    </source>
</evidence>
<feature type="compositionally biased region" description="Polar residues" evidence="9">
    <location>
        <begin position="384"/>
        <end position="404"/>
    </location>
</feature>
<evidence type="ECO:0000256" key="9">
    <source>
        <dbReference type="SAM" id="MobiDB-lite"/>
    </source>
</evidence>
<evidence type="ECO:0000256" key="1">
    <source>
        <dbReference type="ARBA" id="ARBA00004123"/>
    </source>
</evidence>
<accession>A0A7I4E089</accession>
<dbReference type="Pfam" id="PF02309">
    <property type="entry name" value="AUX_IAA"/>
    <property type="match status" value="1"/>
</dbReference>
<dbReference type="CDD" id="cd10017">
    <property type="entry name" value="B3_DNA"/>
    <property type="match status" value="1"/>
</dbReference>
<dbReference type="OrthoDB" id="1912783at2759"/>
<dbReference type="PROSITE" id="PS50863">
    <property type="entry name" value="B3"/>
    <property type="match status" value="1"/>
</dbReference>
<dbReference type="Gene3D" id="3.10.20.90">
    <property type="entry name" value="Phosphatidylinositol 3-kinase Catalytic Subunit, Chain A, domain 1"/>
    <property type="match status" value="1"/>
</dbReference>
<comment type="subunit">
    <text evidence="8">Homodimers and heterodimers.</text>
</comment>
<dbReference type="RefSeq" id="XP_024378381.1">
    <property type="nucleotide sequence ID" value="XM_024522613.2"/>
</dbReference>
<reference evidence="12" key="3">
    <citation type="submission" date="2020-12" db="UniProtKB">
        <authorList>
            <consortium name="EnsemblPlants"/>
        </authorList>
    </citation>
    <scope>IDENTIFICATION</scope>
</reference>
<dbReference type="Pfam" id="PF02362">
    <property type="entry name" value="B3"/>
    <property type="match status" value="1"/>
</dbReference>
<name>A0A7I4E089_PHYPA</name>
<feature type="region of interest" description="Disordered" evidence="9">
    <location>
        <begin position="619"/>
        <end position="644"/>
    </location>
</feature>
<keyword evidence="13" id="KW-1185">Reference proteome</keyword>
<sequence>MQYYGGMRGFDEGSTKMDELDCELWHACAGPLTQLPPVDSHVMYWPQGHIEQVVACTPDSAGAADVYQASKQFSNLPAHLLCKISKIELQADPHTDEVFAQMDLTPQYETEFTKEMKDAPPPTMQKNVRSFCKTLTASDTSTHGGFSVPRRAAEDCLPLLDHSMNPPCQELVAKDLHGKEWNFRHIYRGHPRRHLLTTGWSVFVSQKRLVAGDTVIFLRGENGQLRVGVRRASKQLPQTRSTHFSNANLHLGVLAAASHAATERLRFSVIYNPRTSPSEFVIPYHKYLKTKENNLTVGSRFKMKFESDESTERRYSGTIVEVSDADPLKWPNSAWRSMKVEWDESASERHERVSPWEIEPFVPISTLPTPSVGPRPKRRPPTFVTDSSPQGTSQSVLDPQQSNKLARILHSHDPRNELSIGDDDDGDIESSRTSSLAVKQEQPPRTGQQIWLQRPDVSSCGMSASPYSSPRLPSMAPFAPLPADKTDLQLSVKSGSLDQTLSNDVSSVSCAPYVGPGNHSTAAHHFREPSCNKILPSWLTYPKSTDGTGVTSLPGSGRTQLPITSLNNDPKLTPAQNLSFGSWDKVEQEKVHTSPALEQQCKLFGFNLVDKAVLAPVSSAPSHCEDSEGSGPWSSTDLTSPTSVDTHVSKLANGAYQPPTVPVRSGTKVNYYGKFGRTVDLKKCDSYAALRRMLATLFGLEGQLDDVTKGWQLVYTDHENDVLLVGDDPWEEFCNCVRSLKILSPQDAAGQNVGKLPMNNCDEDDDWLSAVQSSG</sequence>
<dbReference type="FunFam" id="2.30.30.1040:FF:000001">
    <property type="entry name" value="Auxin response factor"/>
    <property type="match status" value="1"/>
</dbReference>
<dbReference type="PANTHER" id="PTHR31384:SF1">
    <property type="entry name" value="AUXIN RESPONSE FACTOR 9"/>
    <property type="match status" value="1"/>
</dbReference>
<dbReference type="Gene3D" id="2.40.330.10">
    <property type="entry name" value="DNA-binding pseudobarrel domain"/>
    <property type="match status" value="1"/>
</dbReference>
<organism evidence="12 13">
    <name type="scientific">Physcomitrium patens</name>
    <name type="common">Spreading-leaved earth moss</name>
    <name type="synonym">Physcomitrella patens</name>
    <dbReference type="NCBI Taxonomy" id="3218"/>
    <lineage>
        <taxon>Eukaryota</taxon>
        <taxon>Viridiplantae</taxon>
        <taxon>Streptophyta</taxon>
        <taxon>Embryophyta</taxon>
        <taxon>Bryophyta</taxon>
        <taxon>Bryophytina</taxon>
        <taxon>Bryopsida</taxon>
        <taxon>Funariidae</taxon>
        <taxon>Funariales</taxon>
        <taxon>Funariaceae</taxon>
        <taxon>Physcomitrium</taxon>
    </lineage>
</organism>
<dbReference type="GO" id="GO:0009734">
    <property type="term" value="P:auxin-activated signaling pathway"/>
    <property type="evidence" value="ECO:0007669"/>
    <property type="project" value="UniProtKB-KW"/>
</dbReference>
<gene>
    <name evidence="12" type="primary">LOC112283632</name>
</gene>
<dbReference type="EnsemblPlants" id="Pp3c6_21370V3.3">
    <property type="protein sequence ID" value="Pp3c6_21370V3.3"/>
    <property type="gene ID" value="Pp3c6_21370"/>
</dbReference>
<keyword evidence="3 8" id="KW-0805">Transcription regulation</keyword>
<dbReference type="KEGG" id="ppp:112283632"/>
<dbReference type="GeneID" id="112283632"/>
<dbReference type="InterPro" id="IPR033389">
    <property type="entry name" value="AUX/IAA_dom"/>
</dbReference>
<protein>
    <recommendedName>
        <fullName evidence="8">Auxin response factor</fullName>
    </recommendedName>
</protein>
<dbReference type="PROSITE" id="PS51745">
    <property type="entry name" value="PB1"/>
    <property type="match status" value="1"/>
</dbReference>
<dbReference type="Gramene" id="Pp3c6_21370V3.2">
    <property type="protein sequence ID" value="Pp3c6_21370V3.2"/>
    <property type="gene ID" value="Pp3c6_21370"/>
</dbReference>
<evidence type="ECO:0000259" key="10">
    <source>
        <dbReference type="PROSITE" id="PS50863"/>
    </source>
</evidence>
<evidence type="ECO:0000256" key="7">
    <source>
        <dbReference type="ARBA" id="ARBA00023294"/>
    </source>
</evidence>
<dbReference type="EnsemblPlants" id="Pp3c6_21370V3.2">
    <property type="protein sequence ID" value="Pp3c6_21370V3.2"/>
    <property type="gene ID" value="Pp3c6_21370"/>
</dbReference>
<dbReference type="AlphaFoldDB" id="A0A7I4E089"/>
<feature type="domain" description="PB1" evidence="11">
    <location>
        <begin position="664"/>
        <end position="747"/>
    </location>
</feature>
<dbReference type="SUPFAM" id="SSF54277">
    <property type="entry name" value="CAD &amp; PB1 domains"/>
    <property type="match status" value="1"/>
</dbReference>
<reference evidence="12 13" key="1">
    <citation type="journal article" date="2008" name="Science">
        <title>The Physcomitrella genome reveals evolutionary insights into the conquest of land by plants.</title>
        <authorList>
            <person name="Rensing S."/>
            <person name="Lang D."/>
            <person name="Zimmer A."/>
            <person name="Terry A."/>
            <person name="Salamov A."/>
            <person name="Shapiro H."/>
            <person name="Nishiyama T."/>
            <person name="Perroud P.-F."/>
            <person name="Lindquist E."/>
            <person name="Kamisugi Y."/>
            <person name="Tanahashi T."/>
            <person name="Sakakibara K."/>
            <person name="Fujita T."/>
            <person name="Oishi K."/>
            <person name="Shin-I T."/>
            <person name="Kuroki Y."/>
            <person name="Toyoda A."/>
            <person name="Suzuki Y."/>
            <person name="Hashimoto A."/>
            <person name="Yamaguchi K."/>
            <person name="Sugano A."/>
            <person name="Kohara Y."/>
            <person name="Fujiyama A."/>
            <person name="Anterola A."/>
            <person name="Aoki S."/>
            <person name="Ashton N."/>
            <person name="Barbazuk W.B."/>
            <person name="Barker E."/>
            <person name="Bennetzen J."/>
            <person name="Bezanilla M."/>
            <person name="Blankenship R."/>
            <person name="Cho S.H."/>
            <person name="Dutcher S."/>
            <person name="Estelle M."/>
            <person name="Fawcett J.A."/>
            <person name="Gundlach H."/>
            <person name="Hanada K."/>
            <person name="Heyl A."/>
            <person name="Hicks K.A."/>
            <person name="Hugh J."/>
            <person name="Lohr M."/>
            <person name="Mayer K."/>
            <person name="Melkozernov A."/>
            <person name="Murata T."/>
            <person name="Nelson D."/>
            <person name="Pils B."/>
            <person name="Prigge M."/>
            <person name="Reiss B."/>
            <person name="Renner T."/>
            <person name="Rombauts S."/>
            <person name="Rushton P."/>
            <person name="Sanderfoot A."/>
            <person name="Schween G."/>
            <person name="Shiu S.-H."/>
            <person name="Stueber K."/>
            <person name="Theodoulou F.L."/>
            <person name="Tu H."/>
            <person name="Van de Peer Y."/>
            <person name="Verrier P.J."/>
            <person name="Waters E."/>
            <person name="Wood A."/>
            <person name="Yang L."/>
            <person name="Cove D."/>
            <person name="Cuming A."/>
            <person name="Hasebe M."/>
            <person name="Lucas S."/>
            <person name="Mishler D.B."/>
            <person name="Reski R."/>
            <person name="Grigoriev I."/>
            <person name="Quatrano R.S."/>
            <person name="Boore J.L."/>
        </authorList>
    </citation>
    <scope>NUCLEOTIDE SEQUENCE [LARGE SCALE GENOMIC DNA]</scope>
    <source>
        <strain evidence="12 13">cv. Gransden 2004</strain>
    </source>
</reference>
<dbReference type="GO" id="GO:0006355">
    <property type="term" value="P:regulation of DNA-templated transcription"/>
    <property type="evidence" value="ECO:0000318"/>
    <property type="project" value="GO_Central"/>
</dbReference>
<dbReference type="Gramene" id="Pp3c6_21370V3.3">
    <property type="protein sequence ID" value="Pp3c6_21370V3.3"/>
    <property type="gene ID" value="Pp3c6_21370"/>
</dbReference>
<evidence type="ECO:0000256" key="6">
    <source>
        <dbReference type="ARBA" id="ARBA00023242"/>
    </source>
</evidence>
<feature type="compositionally biased region" description="Polar residues" evidence="9">
    <location>
        <begin position="632"/>
        <end position="644"/>
    </location>
</feature>
<dbReference type="InterPro" id="IPR015300">
    <property type="entry name" value="DNA-bd_pseudobarrel_sf"/>
</dbReference>
<dbReference type="Gene3D" id="2.30.30.1040">
    <property type="match status" value="1"/>
</dbReference>
<feature type="domain" description="TF-B3" evidence="10">
    <location>
        <begin position="131"/>
        <end position="233"/>
    </location>
</feature>
<evidence type="ECO:0000259" key="11">
    <source>
        <dbReference type="PROSITE" id="PS51745"/>
    </source>
</evidence>
<evidence type="ECO:0000256" key="5">
    <source>
        <dbReference type="ARBA" id="ARBA00023163"/>
    </source>
</evidence>
<dbReference type="EMBL" id="ABEU02000006">
    <property type="status" value="NOT_ANNOTATED_CDS"/>
    <property type="molecule type" value="Genomic_DNA"/>
</dbReference>
<dbReference type="InterPro" id="IPR053793">
    <property type="entry name" value="PB1-like"/>
</dbReference>
<evidence type="ECO:0000313" key="12">
    <source>
        <dbReference type="EnsemblPlants" id="Pp3c6_21370V3.2"/>
    </source>
</evidence>
<keyword evidence="6 8" id="KW-0539">Nucleus</keyword>
<dbReference type="Proteomes" id="UP000006727">
    <property type="component" value="Chromosome 6"/>
</dbReference>
<dbReference type="GO" id="GO:0005634">
    <property type="term" value="C:nucleus"/>
    <property type="evidence" value="ECO:0000318"/>
    <property type="project" value="GO_Central"/>
</dbReference>
<evidence type="ECO:0000256" key="2">
    <source>
        <dbReference type="ARBA" id="ARBA00007853"/>
    </source>
</evidence>
<dbReference type="PANTHER" id="PTHR31384">
    <property type="entry name" value="AUXIN RESPONSE FACTOR 4-RELATED"/>
    <property type="match status" value="1"/>
</dbReference>
<feature type="region of interest" description="Disordered" evidence="9">
    <location>
        <begin position="363"/>
        <end position="470"/>
    </location>
</feature>
<dbReference type="GO" id="GO:0000976">
    <property type="term" value="F:transcription cis-regulatory region binding"/>
    <property type="evidence" value="ECO:0000318"/>
    <property type="project" value="GO_Central"/>
</dbReference>
<comment type="subcellular location">
    <subcellularLocation>
        <location evidence="1 8">Nucleus</location>
    </subcellularLocation>
</comment>
<keyword evidence="7 8" id="KW-0927">Auxin signaling pathway</keyword>
<dbReference type="InterPro" id="IPR010525">
    <property type="entry name" value="ARF_dom"/>
</dbReference>
<proteinExistence type="inferred from homology"/>
<dbReference type="SUPFAM" id="SSF101936">
    <property type="entry name" value="DNA-binding pseudobarrel domain"/>
    <property type="match status" value="1"/>
</dbReference>
<dbReference type="EnsemblPlants" id="Pp3c6_21370V3.4">
    <property type="protein sequence ID" value="Pp3c6_21370V3.4"/>
    <property type="gene ID" value="Pp3c6_21370"/>
</dbReference>
<evidence type="ECO:0000256" key="4">
    <source>
        <dbReference type="ARBA" id="ARBA00023125"/>
    </source>
</evidence>
<comment type="similarity">
    <text evidence="2 8">Belongs to the ARF family.</text>
</comment>
<comment type="function">
    <text evidence="8">Auxin response factors (ARFs) are transcriptional factors that bind specifically to the DNA sequence 5'-TGTCTC-3' found in the auxin-responsive promoter elements (AuxREs).</text>
</comment>
<feature type="region of interest" description="Disordered" evidence="9">
    <location>
        <begin position="549"/>
        <end position="570"/>
    </location>
</feature>
<dbReference type="InterPro" id="IPR044835">
    <property type="entry name" value="ARF_plant"/>
</dbReference>
<feature type="compositionally biased region" description="Polar residues" evidence="9">
    <location>
        <begin position="431"/>
        <end position="451"/>
    </location>
</feature>
<dbReference type="Gramene" id="Pp3c6_21370V3.4">
    <property type="protein sequence ID" value="Pp3c6_21370V3.4"/>
    <property type="gene ID" value="Pp3c6_21370"/>
</dbReference>